<proteinExistence type="predicted"/>
<evidence type="ECO:0000313" key="3">
    <source>
        <dbReference type="Proteomes" id="UP001596620"/>
    </source>
</evidence>
<organism evidence="2 3">
    <name type="scientific">Lentibacillus kimchii</name>
    <dbReference type="NCBI Taxonomy" id="1542911"/>
    <lineage>
        <taxon>Bacteria</taxon>
        <taxon>Bacillati</taxon>
        <taxon>Bacillota</taxon>
        <taxon>Bacilli</taxon>
        <taxon>Bacillales</taxon>
        <taxon>Bacillaceae</taxon>
        <taxon>Lentibacillus</taxon>
    </lineage>
</organism>
<reference evidence="3" key="1">
    <citation type="journal article" date="2019" name="Int. J. Syst. Evol. Microbiol.">
        <title>The Global Catalogue of Microorganisms (GCM) 10K type strain sequencing project: providing services to taxonomists for standard genome sequencing and annotation.</title>
        <authorList>
            <consortium name="The Broad Institute Genomics Platform"/>
            <consortium name="The Broad Institute Genome Sequencing Center for Infectious Disease"/>
            <person name="Wu L."/>
            <person name="Ma J."/>
        </authorList>
    </citation>
    <scope>NUCLEOTIDE SEQUENCE [LARGE SCALE GENOMIC DNA]</scope>
    <source>
        <strain evidence="3">JCM 30234</strain>
    </source>
</reference>
<evidence type="ECO:0000256" key="1">
    <source>
        <dbReference type="SAM" id="SignalP"/>
    </source>
</evidence>
<accession>A0ABW2UWJ2</accession>
<protein>
    <submittedName>
        <fullName evidence="2">Uncharacterized protein</fullName>
    </submittedName>
</protein>
<feature type="chain" id="PRO_5046243219" evidence="1">
    <location>
        <begin position="24"/>
        <end position="143"/>
    </location>
</feature>
<comment type="caution">
    <text evidence="2">The sequence shown here is derived from an EMBL/GenBank/DDBJ whole genome shotgun (WGS) entry which is preliminary data.</text>
</comment>
<dbReference type="PROSITE" id="PS51257">
    <property type="entry name" value="PROKAR_LIPOPROTEIN"/>
    <property type="match status" value="1"/>
</dbReference>
<dbReference type="RefSeq" id="WP_382358856.1">
    <property type="nucleotide sequence ID" value="NZ_JBHTGR010000022.1"/>
</dbReference>
<keyword evidence="1" id="KW-0732">Signal</keyword>
<feature type="signal peptide" evidence="1">
    <location>
        <begin position="1"/>
        <end position="23"/>
    </location>
</feature>
<name>A0ABW2UWJ2_9BACI</name>
<sequence length="143" mass="15525">MKRTGLFLLIISFIMLLSACSGDGETPAITDKAIQEANNTIHDEAEVRDSSIDVSEKDEEIIFILQVDASTSKQRAQELSEAYIKKLAAGVAETPDNVSDPPEKDSLGGLYDHYDIRAGVKNPSDEWLLEGGKIGSASGIIWE</sequence>
<evidence type="ECO:0000313" key="2">
    <source>
        <dbReference type="EMBL" id="MFC7747333.1"/>
    </source>
</evidence>
<keyword evidence="3" id="KW-1185">Reference proteome</keyword>
<dbReference type="EMBL" id="JBHTGR010000022">
    <property type="protein sequence ID" value="MFC7747333.1"/>
    <property type="molecule type" value="Genomic_DNA"/>
</dbReference>
<dbReference type="Proteomes" id="UP001596620">
    <property type="component" value="Unassembled WGS sequence"/>
</dbReference>
<gene>
    <name evidence="2" type="ORF">ACFQU8_08810</name>
</gene>